<evidence type="ECO:0000256" key="3">
    <source>
        <dbReference type="ARBA" id="ARBA00023125"/>
    </source>
</evidence>
<dbReference type="InterPro" id="IPR036388">
    <property type="entry name" value="WH-like_DNA-bd_sf"/>
</dbReference>
<evidence type="ECO:0000313" key="7">
    <source>
        <dbReference type="Proteomes" id="UP000184226"/>
    </source>
</evidence>
<dbReference type="InterPro" id="IPR036390">
    <property type="entry name" value="WH_DNA-bd_sf"/>
</dbReference>
<dbReference type="PANTHER" id="PTHR30419:SF2">
    <property type="entry name" value="LYSR FAMILY TRANSCRIPTIONAL REGULATOR"/>
    <property type="match status" value="1"/>
</dbReference>
<dbReference type="SUPFAM" id="SSF46785">
    <property type="entry name" value="Winged helix' DNA-binding domain"/>
    <property type="match status" value="1"/>
</dbReference>
<proteinExistence type="inferred from homology"/>
<dbReference type="STRING" id="658167.SAMN04488135_106154"/>
<evidence type="ECO:0000313" key="6">
    <source>
        <dbReference type="EMBL" id="SHH94941.1"/>
    </source>
</evidence>
<dbReference type="Gene3D" id="3.40.190.290">
    <property type="match status" value="1"/>
</dbReference>
<evidence type="ECO:0000256" key="4">
    <source>
        <dbReference type="ARBA" id="ARBA00023163"/>
    </source>
</evidence>
<dbReference type="Gene3D" id="1.10.10.10">
    <property type="entry name" value="Winged helix-like DNA-binding domain superfamily/Winged helix DNA-binding domain"/>
    <property type="match status" value="1"/>
</dbReference>
<dbReference type="EMBL" id="FQXE01000006">
    <property type="protein sequence ID" value="SHH94941.1"/>
    <property type="molecule type" value="Genomic_DNA"/>
</dbReference>
<reference evidence="6 7" key="1">
    <citation type="submission" date="2016-11" db="EMBL/GenBank/DDBJ databases">
        <authorList>
            <person name="Jaros S."/>
            <person name="Januszkiewicz K."/>
            <person name="Wedrychowicz H."/>
        </authorList>
    </citation>
    <scope>NUCLEOTIDE SEQUENCE [LARGE SCALE GENOMIC DNA]</scope>
    <source>
        <strain evidence="6 7">CGMCC 1.10190</strain>
    </source>
</reference>
<dbReference type="InterPro" id="IPR000847">
    <property type="entry name" value="LysR_HTH_N"/>
</dbReference>
<comment type="similarity">
    <text evidence="1">Belongs to the LysR transcriptional regulatory family.</text>
</comment>
<dbReference type="InterPro" id="IPR005119">
    <property type="entry name" value="LysR_subst-bd"/>
</dbReference>
<dbReference type="PANTHER" id="PTHR30419">
    <property type="entry name" value="HTH-TYPE TRANSCRIPTIONAL REGULATOR YBHD"/>
    <property type="match status" value="1"/>
</dbReference>
<dbReference type="RefSeq" id="WP_245801260.1">
    <property type="nucleotide sequence ID" value="NZ_FQXE01000006.1"/>
</dbReference>
<sequence>MNIDLDALRTLVAAIEERSLARAAEREGLVTSAASKRITELERSLGTTVLQRHNRGVLPTPAGSALYYRAKAILGQMAGLTSFAEDFASDGSPKIQLAANRSAIILFLPRELKLYQERQSQRLRVDLLEAYSSDIPRLVVEKNLDLGIYHAVGPAPGVHSLPYHRDRVVLVVPNGHPLQRESAVHLDQAREFDLLGYFPRHSFESFMELAGHSLTGPLNVKIQVSNYEARCKMIREGLGIGIMPEGIADTYTAQMGLAKVVLKDGWALRQFYLCVRDPEILRPSSRSLFDFFAQQAALQNP</sequence>
<keyword evidence="4" id="KW-0804">Transcription</keyword>
<dbReference type="GO" id="GO:0003700">
    <property type="term" value="F:DNA-binding transcription factor activity"/>
    <property type="evidence" value="ECO:0007669"/>
    <property type="project" value="InterPro"/>
</dbReference>
<evidence type="ECO:0000256" key="1">
    <source>
        <dbReference type="ARBA" id="ARBA00009437"/>
    </source>
</evidence>
<organism evidence="6 7">
    <name type="scientific">Pollutimonas bauzanensis</name>
    <dbReference type="NCBI Taxonomy" id="658167"/>
    <lineage>
        <taxon>Bacteria</taxon>
        <taxon>Pseudomonadati</taxon>
        <taxon>Pseudomonadota</taxon>
        <taxon>Betaproteobacteria</taxon>
        <taxon>Burkholderiales</taxon>
        <taxon>Alcaligenaceae</taxon>
        <taxon>Pollutimonas</taxon>
    </lineage>
</organism>
<dbReference type="PROSITE" id="PS50931">
    <property type="entry name" value="HTH_LYSR"/>
    <property type="match status" value="1"/>
</dbReference>
<feature type="domain" description="HTH lysR-type" evidence="5">
    <location>
        <begin position="3"/>
        <end position="60"/>
    </location>
</feature>
<dbReference type="Pfam" id="PF00126">
    <property type="entry name" value="HTH_1"/>
    <property type="match status" value="1"/>
</dbReference>
<accession>A0A1M5X584</accession>
<dbReference type="Pfam" id="PF03466">
    <property type="entry name" value="LysR_substrate"/>
    <property type="match status" value="1"/>
</dbReference>
<dbReference type="AlphaFoldDB" id="A0A1M5X584"/>
<keyword evidence="2" id="KW-0805">Transcription regulation</keyword>
<protein>
    <submittedName>
        <fullName evidence="6">Transcriptional regulator, LysR family</fullName>
    </submittedName>
</protein>
<dbReference type="GO" id="GO:0003677">
    <property type="term" value="F:DNA binding"/>
    <property type="evidence" value="ECO:0007669"/>
    <property type="project" value="UniProtKB-KW"/>
</dbReference>
<keyword evidence="7" id="KW-1185">Reference proteome</keyword>
<dbReference type="Proteomes" id="UP000184226">
    <property type="component" value="Unassembled WGS sequence"/>
</dbReference>
<keyword evidence="3" id="KW-0238">DNA-binding</keyword>
<dbReference type="InterPro" id="IPR050950">
    <property type="entry name" value="HTH-type_LysR_regulators"/>
</dbReference>
<gene>
    <name evidence="6" type="ORF">SAMN04488135_106154</name>
</gene>
<dbReference type="GO" id="GO:0005829">
    <property type="term" value="C:cytosol"/>
    <property type="evidence" value="ECO:0007669"/>
    <property type="project" value="TreeGrafter"/>
</dbReference>
<evidence type="ECO:0000259" key="5">
    <source>
        <dbReference type="PROSITE" id="PS50931"/>
    </source>
</evidence>
<dbReference type="SUPFAM" id="SSF53850">
    <property type="entry name" value="Periplasmic binding protein-like II"/>
    <property type="match status" value="1"/>
</dbReference>
<evidence type="ECO:0000256" key="2">
    <source>
        <dbReference type="ARBA" id="ARBA00023015"/>
    </source>
</evidence>
<name>A0A1M5X584_9BURK</name>